<proteinExistence type="predicted"/>
<feature type="compositionally biased region" description="Basic and acidic residues" evidence="1">
    <location>
        <begin position="429"/>
        <end position="460"/>
    </location>
</feature>
<dbReference type="AlphaFoldDB" id="A0A6P4F4A8"/>
<keyword evidence="2" id="KW-0812">Transmembrane</keyword>
<feature type="compositionally biased region" description="Basic and acidic residues" evidence="1">
    <location>
        <begin position="468"/>
        <end position="484"/>
    </location>
</feature>
<dbReference type="RefSeq" id="XP_016985172.2">
    <property type="nucleotide sequence ID" value="XM_017129683.2"/>
</dbReference>
<dbReference type="RefSeq" id="XP_016985172.1">
    <property type="nucleotide sequence ID" value="XM_017129683.1"/>
</dbReference>
<evidence type="ECO:0000256" key="3">
    <source>
        <dbReference type="SAM" id="SignalP"/>
    </source>
</evidence>
<feature type="chain" id="PRO_5028189658" evidence="3">
    <location>
        <begin position="41"/>
        <end position="649"/>
    </location>
</feature>
<keyword evidence="2" id="KW-0472">Membrane</keyword>
<feature type="signal peptide" evidence="3">
    <location>
        <begin position="1"/>
        <end position="40"/>
    </location>
</feature>
<name>A0A6P4F4A8_DRORH</name>
<keyword evidence="3" id="KW-0732">Signal</keyword>
<feature type="compositionally biased region" description="Basic and acidic residues" evidence="1">
    <location>
        <begin position="493"/>
        <end position="523"/>
    </location>
</feature>
<evidence type="ECO:0000256" key="1">
    <source>
        <dbReference type="SAM" id="MobiDB-lite"/>
    </source>
</evidence>
<gene>
    <name evidence="4" type="primary">LOC108048794</name>
</gene>
<feature type="compositionally biased region" description="Polar residues" evidence="1">
    <location>
        <begin position="64"/>
        <end position="82"/>
    </location>
</feature>
<evidence type="ECO:0000313" key="4">
    <source>
        <dbReference type="RefSeq" id="XP_016985172.1"/>
    </source>
</evidence>
<dbReference type="PROSITE" id="PS51257">
    <property type="entry name" value="PROKAR_LIPOPROTEIN"/>
    <property type="match status" value="1"/>
</dbReference>
<feature type="compositionally biased region" description="Basic and acidic residues" evidence="1">
    <location>
        <begin position="295"/>
        <end position="305"/>
    </location>
</feature>
<evidence type="ECO:0000256" key="2">
    <source>
        <dbReference type="SAM" id="Phobius"/>
    </source>
</evidence>
<reference evidence="4" key="1">
    <citation type="submission" date="2025-08" db="UniProtKB">
        <authorList>
            <consortium name="RefSeq"/>
        </authorList>
    </citation>
    <scope>IDENTIFICATION</scope>
</reference>
<organism evidence="4">
    <name type="scientific">Drosophila rhopaloa</name>
    <name type="common">Fruit fly</name>
    <dbReference type="NCBI Taxonomy" id="1041015"/>
    <lineage>
        <taxon>Eukaryota</taxon>
        <taxon>Metazoa</taxon>
        <taxon>Ecdysozoa</taxon>
        <taxon>Arthropoda</taxon>
        <taxon>Hexapoda</taxon>
        <taxon>Insecta</taxon>
        <taxon>Pterygota</taxon>
        <taxon>Neoptera</taxon>
        <taxon>Endopterygota</taxon>
        <taxon>Diptera</taxon>
        <taxon>Brachycera</taxon>
        <taxon>Muscomorpha</taxon>
        <taxon>Ephydroidea</taxon>
        <taxon>Drosophilidae</taxon>
        <taxon>Drosophila</taxon>
        <taxon>Sophophora</taxon>
    </lineage>
</organism>
<sequence>MAGISKSRGSCSSRNRLHLPLGSLLFVIACCLLASTSCSAQPIESTTFTPEVEEATTLLPVQLEESSSTPEPTIQNATTTTPAHPVEDPKVEEAIPADSVETTDNFVSVYGGTLEQDIKNDVNSEVEVARSPVEPIIEDVQKAVEAVLENQGSEAAVQSAREPKTLDDEEENKPIQDGGSEDQAEPEAVTDNIAVSSEHEESTSRPLPSITSDLVSVILNEDRAITEQPITKTNLLALEKEHEDFEREESTPVPSFEDTKHQVTKKQGVEDPLPVEVAPEVPETDHSAAVQTIPVREEREFKEANDNQNDINDNTIEGDDETFTKTSTSSPPLVNVEPTQSVPELKEAIEKEAEAEAKAEIEAQVEGITPSDETVVEAADPKETKPEEDIADKTKDVAEEDEVTDQPIITEAAEISEEESKEEVSEQQIDQKRTPVTEDAKISEEEPKEDVSDQQTDRKGPTVQTSSEDTHEPISTEESVKEEGSLNVDGESVEEKESGESDEKPNERTETDDHSSEEEKKPVAGEAKPSSDDSTATPLVSYPPHDAGQTFDSNSADEHSAQLSGTSNYRSTLIIALCSGTAVVFIVASLVIFVVSFQRQHGTLDIEMQEQRLGKDVQDEDNAQMKLLDVDLSSPVILTMGNEETDECL</sequence>
<feature type="region of interest" description="Disordered" evidence="1">
    <location>
        <begin position="64"/>
        <end position="86"/>
    </location>
</feature>
<feature type="region of interest" description="Disordered" evidence="1">
    <location>
        <begin position="242"/>
        <end position="562"/>
    </location>
</feature>
<keyword evidence="2" id="KW-1133">Transmembrane helix</keyword>
<feature type="compositionally biased region" description="Low complexity" evidence="1">
    <location>
        <begin position="270"/>
        <end position="281"/>
    </location>
</feature>
<feature type="compositionally biased region" description="Basic and acidic residues" evidence="1">
    <location>
        <begin position="344"/>
        <end position="361"/>
    </location>
</feature>
<dbReference type="OrthoDB" id="7867578at2759"/>
<feature type="compositionally biased region" description="Basic and acidic residues" evidence="1">
    <location>
        <begin position="379"/>
        <end position="397"/>
    </location>
</feature>
<feature type="compositionally biased region" description="Polar residues" evidence="1">
    <location>
        <begin position="324"/>
        <end position="342"/>
    </location>
</feature>
<protein>
    <submittedName>
        <fullName evidence="4">Nucleolin 2 isoform X1</fullName>
    </submittedName>
</protein>
<feature type="region of interest" description="Disordered" evidence="1">
    <location>
        <begin position="151"/>
        <end position="209"/>
    </location>
</feature>
<accession>A0A6P4F4A8</accession>
<feature type="transmembrane region" description="Helical" evidence="2">
    <location>
        <begin position="573"/>
        <end position="595"/>
    </location>
</feature>